<evidence type="ECO:0000313" key="2">
    <source>
        <dbReference type="EMBL" id="ABJ08505.1"/>
    </source>
</evidence>
<accession>Q07HS9</accession>
<proteinExistence type="predicted"/>
<organism evidence="2">
    <name type="scientific">Rhodopseudomonas palustris (strain BisA53)</name>
    <dbReference type="NCBI Taxonomy" id="316055"/>
    <lineage>
        <taxon>Bacteria</taxon>
        <taxon>Pseudomonadati</taxon>
        <taxon>Pseudomonadota</taxon>
        <taxon>Alphaproteobacteria</taxon>
        <taxon>Hyphomicrobiales</taxon>
        <taxon>Nitrobacteraceae</taxon>
        <taxon>Rhodopseudomonas</taxon>
    </lineage>
</organism>
<dbReference type="EMBL" id="CP000463">
    <property type="protein sequence ID" value="ABJ08505.1"/>
    <property type="molecule type" value="Genomic_DNA"/>
</dbReference>
<feature type="domain" description="DUF3616" evidence="1">
    <location>
        <begin position="60"/>
        <end position="136"/>
    </location>
</feature>
<dbReference type="HOGENOM" id="CLU_064479_1_0_5"/>
<dbReference type="Pfam" id="PF12275">
    <property type="entry name" value="DUF3616"/>
    <property type="match status" value="2"/>
</dbReference>
<protein>
    <recommendedName>
        <fullName evidence="1">DUF3616 domain-containing protein</fullName>
    </recommendedName>
</protein>
<evidence type="ECO:0000259" key="1">
    <source>
        <dbReference type="Pfam" id="PF12275"/>
    </source>
</evidence>
<feature type="domain" description="DUF3616" evidence="1">
    <location>
        <begin position="165"/>
        <end position="307"/>
    </location>
</feature>
<reference evidence="2" key="1">
    <citation type="submission" date="2006-09" db="EMBL/GenBank/DDBJ databases">
        <title>Complete sequence of Rhodopseudomonas palustris BisA53.</title>
        <authorList>
            <consortium name="US DOE Joint Genome Institute"/>
            <person name="Copeland A."/>
            <person name="Lucas S."/>
            <person name="Lapidus A."/>
            <person name="Barry K."/>
            <person name="Detter J.C."/>
            <person name="Glavina del Rio T."/>
            <person name="Hammon N."/>
            <person name="Israni S."/>
            <person name="Dalin E."/>
            <person name="Tice H."/>
            <person name="Pitluck S."/>
            <person name="Chain P."/>
            <person name="Malfatti S."/>
            <person name="Shin M."/>
            <person name="Vergez L."/>
            <person name="Schmutz J."/>
            <person name="Larimer F."/>
            <person name="Land M."/>
            <person name="Hauser L."/>
            <person name="Pelletier D.A."/>
            <person name="Kyrpides N."/>
            <person name="Kim E."/>
            <person name="Harwood C.S."/>
            <person name="Oda Y."/>
            <person name="Richardson P."/>
        </authorList>
    </citation>
    <scope>NUCLEOTIDE SEQUENCE [LARGE SCALE GENOMIC DNA]</scope>
    <source>
        <strain evidence="2">BisA53</strain>
    </source>
</reference>
<dbReference type="eggNOG" id="COG2374">
    <property type="taxonomic scope" value="Bacteria"/>
</dbReference>
<dbReference type="STRING" id="316055.RPE_4585"/>
<dbReference type="AlphaFoldDB" id="Q07HS9"/>
<name>Q07HS9_RHOP5</name>
<gene>
    <name evidence="2" type="ordered locus">RPE_4585</name>
</gene>
<sequence>MAPIVLTHVAFCNVRFSSFRGHHQMKQFLGLLILAGLLWTDAVYAEPPLTINYPSMCDASAAVAINEKMFVVANDEDNVLRVYRRGEPGPPQRIDLTGLLGVSDKHPEVDIEGAARIGDTIYWISSHGQNRDGKDRPNRHRFFATKISLQGENVDLQPEGQVYTELRSDLIDAPELKKYRLEKAAKRAPEDNGGFNIEGLAATPDGAMLIGFRNPLYNDRSIVVPLLNPQQVIAGARARFGAPSELELGGRGIRSIDYSEKRGRYLIVAGPTDDDGSFALYAWSGSGDQVERVQNVDFAGLKPEAMLAFPGEAEAVDFLSDDGGVELNGVVCKKASPAARRFRAWSWSGR</sequence>
<dbReference type="KEGG" id="rpe:RPE_4585"/>
<dbReference type="InterPro" id="IPR022060">
    <property type="entry name" value="DUF3616"/>
</dbReference>